<feature type="transmembrane region" description="Helical" evidence="8">
    <location>
        <begin position="118"/>
        <end position="140"/>
    </location>
</feature>
<keyword evidence="11" id="KW-1185">Reference proteome</keyword>
<evidence type="ECO:0000256" key="3">
    <source>
        <dbReference type="ARBA" id="ARBA00022448"/>
    </source>
</evidence>
<proteinExistence type="inferred from homology"/>
<evidence type="ECO:0000256" key="1">
    <source>
        <dbReference type="ARBA" id="ARBA00004141"/>
    </source>
</evidence>
<feature type="transmembrane region" description="Helical" evidence="8">
    <location>
        <begin position="152"/>
        <end position="170"/>
    </location>
</feature>
<evidence type="ECO:0000313" key="10">
    <source>
        <dbReference type="EMBL" id="KAK9718028.1"/>
    </source>
</evidence>
<feature type="transmembrane region" description="Helical" evidence="8">
    <location>
        <begin position="294"/>
        <end position="318"/>
    </location>
</feature>
<protein>
    <recommendedName>
        <fullName evidence="9">Amino acid transporter transmembrane domain-containing protein</fullName>
    </recommendedName>
</protein>
<evidence type="ECO:0000313" key="11">
    <source>
        <dbReference type="Proteomes" id="UP001479436"/>
    </source>
</evidence>
<keyword evidence="3" id="KW-0813">Transport</keyword>
<dbReference type="PANTHER" id="PTHR22950:SF692">
    <property type="entry name" value="TRANSMEMBRANE AMINO ACID TRANSPORTER FAMILY PROTEIN"/>
    <property type="match status" value="1"/>
</dbReference>
<feature type="transmembrane region" description="Helical" evidence="8">
    <location>
        <begin position="251"/>
        <end position="274"/>
    </location>
</feature>
<evidence type="ECO:0000259" key="9">
    <source>
        <dbReference type="Pfam" id="PF01490"/>
    </source>
</evidence>
<feature type="transmembrane region" description="Helical" evidence="8">
    <location>
        <begin position="212"/>
        <end position="230"/>
    </location>
</feature>
<name>A0ABR2W2K8_9FUNG</name>
<evidence type="ECO:0000256" key="6">
    <source>
        <dbReference type="ARBA" id="ARBA00022989"/>
    </source>
</evidence>
<comment type="caution">
    <text evidence="10">The sequence shown here is derived from an EMBL/GenBank/DDBJ whole genome shotgun (WGS) entry which is preliminary data.</text>
</comment>
<organism evidence="10 11">
    <name type="scientific">Basidiobolus ranarum</name>
    <dbReference type="NCBI Taxonomy" id="34480"/>
    <lineage>
        <taxon>Eukaryota</taxon>
        <taxon>Fungi</taxon>
        <taxon>Fungi incertae sedis</taxon>
        <taxon>Zoopagomycota</taxon>
        <taxon>Entomophthoromycotina</taxon>
        <taxon>Basidiobolomycetes</taxon>
        <taxon>Basidiobolales</taxon>
        <taxon>Basidiobolaceae</taxon>
        <taxon>Basidiobolus</taxon>
    </lineage>
</organism>
<feature type="transmembrane region" description="Helical" evidence="8">
    <location>
        <begin position="339"/>
        <end position="359"/>
    </location>
</feature>
<dbReference type="Proteomes" id="UP001479436">
    <property type="component" value="Unassembled WGS sequence"/>
</dbReference>
<dbReference type="InterPro" id="IPR013057">
    <property type="entry name" value="AA_transpt_TM"/>
</dbReference>
<reference evidence="10 11" key="1">
    <citation type="submission" date="2023-04" db="EMBL/GenBank/DDBJ databases">
        <title>Genome of Basidiobolus ranarum AG-B5.</title>
        <authorList>
            <person name="Stajich J.E."/>
            <person name="Carter-House D."/>
            <person name="Gryganskyi A."/>
        </authorList>
    </citation>
    <scope>NUCLEOTIDE SEQUENCE [LARGE SCALE GENOMIC DNA]</scope>
    <source>
        <strain evidence="10 11">AG-B5</strain>
    </source>
</reference>
<keyword evidence="5" id="KW-0029">Amino-acid transport</keyword>
<feature type="transmembrane region" description="Helical" evidence="8">
    <location>
        <begin position="64"/>
        <end position="86"/>
    </location>
</feature>
<sequence>MNESKAEYELPNVRVKGEGEITNIQHRSDRIGSNFGAYFNIIGKFQESLTDIHLQLPYSLKQGGWIGVGIMVLSAIIAIYSGHLLIRCLYYNGVNRLESYPAIGQAAFGRFGKITVQLFHYSILIGTSCIYIMLTGLNAQSMTQQLGVDLSLKLWITIAAIIAWVPFIALKTLREVAFLSIFGVLATVVVIVVTVVLGLLDLPRNMDKTHDAVVLSGLPVALASISFSFGGNVIYAHVEKSMKNPEQWTKILSLSVGTILVMYLVLGIPGYYVYGNATTSPILDNLPTGAALNVAKIMITIHVIIAAPLMMTTFANEVESMLNFDQRYPSKIREFTARLGLRTLIVICVALIAMNIPYFADFMSLIGALSNCMIVFVLPVVFYLKLYGWRSVRIWELIWCLFIIIIGFIGCVLGAKDAIEALKANFASK</sequence>
<feature type="transmembrane region" description="Helical" evidence="8">
    <location>
        <begin position="365"/>
        <end position="384"/>
    </location>
</feature>
<evidence type="ECO:0000256" key="4">
    <source>
        <dbReference type="ARBA" id="ARBA00022692"/>
    </source>
</evidence>
<dbReference type="EMBL" id="JASJQH010007113">
    <property type="protein sequence ID" value="KAK9718028.1"/>
    <property type="molecule type" value="Genomic_DNA"/>
</dbReference>
<feature type="transmembrane region" description="Helical" evidence="8">
    <location>
        <begin position="177"/>
        <end position="200"/>
    </location>
</feature>
<keyword evidence="7 8" id="KW-0472">Membrane</keyword>
<evidence type="ECO:0000256" key="5">
    <source>
        <dbReference type="ARBA" id="ARBA00022970"/>
    </source>
</evidence>
<feature type="domain" description="Amino acid transporter transmembrane" evidence="9">
    <location>
        <begin position="53"/>
        <end position="415"/>
    </location>
</feature>
<dbReference type="Pfam" id="PF01490">
    <property type="entry name" value="Aa_trans"/>
    <property type="match status" value="1"/>
</dbReference>
<comment type="similarity">
    <text evidence="2">Belongs to the amino acid/polyamine transporter 2 family.</text>
</comment>
<feature type="transmembrane region" description="Helical" evidence="8">
    <location>
        <begin position="396"/>
        <end position="415"/>
    </location>
</feature>
<evidence type="ECO:0000256" key="2">
    <source>
        <dbReference type="ARBA" id="ARBA00008066"/>
    </source>
</evidence>
<keyword evidence="4 8" id="KW-0812">Transmembrane</keyword>
<keyword evidence="6 8" id="KW-1133">Transmembrane helix</keyword>
<dbReference type="PANTHER" id="PTHR22950">
    <property type="entry name" value="AMINO ACID TRANSPORTER"/>
    <property type="match status" value="1"/>
</dbReference>
<gene>
    <name evidence="10" type="ORF">K7432_005782</name>
</gene>
<evidence type="ECO:0000256" key="7">
    <source>
        <dbReference type="ARBA" id="ARBA00023136"/>
    </source>
</evidence>
<accession>A0ABR2W2K8</accession>
<evidence type="ECO:0000256" key="8">
    <source>
        <dbReference type="SAM" id="Phobius"/>
    </source>
</evidence>
<comment type="subcellular location">
    <subcellularLocation>
        <location evidence="1">Membrane</location>
        <topology evidence="1">Multi-pass membrane protein</topology>
    </subcellularLocation>
</comment>